<dbReference type="PANTHER" id="PTHR42659:SF2">
    <property type="entry name" value="XANTHINE DEHYDROGENASE SUBUNIT C-RELATED"/>
    <property type="match status" value="1"/>
</dbReference>
<dbReference type="InterPro" id="IPR036318">
    <property type="entry name" value="FAD-bd_PCMH-like_sf"/>
</dbReference>
<dbReference type="FunFam" id="3.30.465.10:FF:000017">
    <property type="entry name" value="Xanthine dehydrogenase, FAD binding subunit"/>
    <property type="match status" value="1"/>
</dbReference>
<dbReference type="SUPFAM" id="SSF56176">
    <property type="entry name" value="FAD-binding/transporter-associated domain-like"/>
    <property type="match status" value="1"/>
</dbReference>
<dbReference type="AlphaFoldDB" id="A0A1C3EEF4"/>
<dbReference type="EMBL" id="LYBM01000033">
    <property type="protein sequence ID" value="ODA31574.1"/>
    <property type="molecule type" value="Genomic_DNA"/>
</dbReference>
<dbReference type="SUPFAM" id="SSF55447">
    <property type="entry name" value="CO dehydrogenase flavoprotein C-terminal domain-like"/>
    <property type="match status" value="1"/>
</dbReference>
<dbReference type="PROSITE" id="PS51387">
    <property type="entry name" value="FAD_PCMH"/>
    <property type="match status" value="1"/>
</dbReference>
<dbReference type="Proteomes" id="UP000094936">
    <property type="component" value="Unassembled WGS sequence"/>
</dbReference>
<keyword evidence="2" id="KW-0274">FAD</keyword>
<reference evidence="5 6" key="1">
    <citation type="submission" date="2016-05" db="EMBL/GenBank/DDBJ databases">
        <title>Genomic Taxonomy of the Vibrionaceae.</title>
        <authorList>
            <person name="Gomez-Gil B."/>
            <person name="Enciso-Ibarra J."/>
        </authorList>
    </citation>
    <scope>NUCLEOTIDE SEQUENCE [LARGE SCALE GENOMIC DNA]</scope>
    <source>
        <strain evidence="5 6">CAIM 1920</strain>
    </source>
</reference>
<dbReference type="InterPro" id="IPR036683">
    <property type="entry name" value="CO_DH_flav_C_dom_sf"/>
</dbReference>
<feature type="domain" description="FAD-binding PCMH-type" evidence="4">
    <location>
        <begin position="1"/>
        <end position="177"/>
    </location>
</feature>
<accession>A0A1C3EEF4</accession>
<gene>
    <name evidence="5" type="ORF">A8L45_16325</name>
</gene>
<dbReference type="SMART" id="SM01092">
    <property type="entry name" value="CO_deh_flav_C"/>
    <property type="match status" value="1"/>
</dbReference>
<keyword evidence="6" id="KW-1185">Reference proteome</keyword>
<dbReference type="RefSeq" id="WP_068904208.1">
    <property type="nucleotide sequence ID" value="NZ_JBHUIF010000033.1"/>
</dbReference>
<keyword evidence="3" id="KW-0560">Oxidoreductase</keyword>
<dbReference type="OrthoDB" id="9767994at2"/>
<evidence type="ECO:0000313" key="6">
    <source>
        <dbReference type="Proteomes" id="UP000094936"/>
    </source>
</evidence>
<dbReference type="STRING" id="1080227.A8L45_16325"/>
<evidence type="ECO:0000256" key="3">
    <source>
        <dbReference type="ARBA" id="ARBA00023002"/>
    </source>
</evidence>
<dbReference type="InterPro" id="IPR016169">
    <property type="entry name" value="FAD-bd_PCMH_sub2"/>
</dbReference>
<dbReference type="Pfam" id="PF03450">
    <property type="entry name" value="CO_deh_flav_C"/>
    <property type="match status" value="1"/>
</dbReference>
<organism evidence="5 6">
    <name type="scientific">Veronia pacifica</name>
    <dbReference type="NCBI Taxonomy" id="1080227"/>
    <lineage>
        <taxon>Bacteria</taxon>
        <taxon>Pseudomonadati</taxon>
        <taxon>Pseudomonadota</taxon>
        <taxon>Gammaproteobacteria</taxon>
        <taxon>Vibrionales</taxon>
        <taxon>Vibrionaceae</taxon>
        <taxon>Veronia</taxon>
    </lineage>
</organism>
<keyword evidence="1" id="KW-0285">Flavoprotein</keyword>
<dbReference type="Gene3D" id="3.30.465.10">
    <property type="match status" value="1"/>
</dbReference>
<dbReference type="InterPro" id="IPR016167">
    <property type="entry name" value="FAD-bd_PCMH_sub1"/>
</dbReference>
<name>A0A1C3EEF4_9GAMM</name>
<dbReference type="InterPro" id="IPR016166">
    <property type="entry name" value="FAD-bd_PCMH"/>
</dbReference>
<comment type="caution">
    <text evidence="5">The sequence shown here is derived from an EMBL/GenBank/DDBJ whole genome shotgun (WGS) entry which is preliminary data.</text>
</comment>
<dbReference type="Gene3D" id="3.30.43.10">
    <property type="entry name" value="Uridine Diphospho-n-acetylenolpyruvylglucosamine Reductase, domain 2"/>
    <property type="match status" value="1"/>
</dbReference>
<evidence type="ECO:0000259" key="4">
    <source>
        <dbReference type="PROSITE" id="PS51387"/>
    </source>
</evidence>
<evidence type="ECO:0000313" key="5">
    <source>
        <dbReference type="EMBL" id="ODA31574.1"/>
    </source>
</evidence>
<dbReference type="GO" id="GO:0016491">
    <property type="term" value="F:oxidoreductase activity"/>
    <property type="evidence" value="ECO:0007669"/>
    <property type="project" value="UniProtKB-KW"/>
</dbReference>
<evidence type="ECO:0000256" key="2">
    <source>
        <dbReference type="ARBA" id="ARBA00022827"/>
    </source>
</evidence>
<proteinExistence type="predicted"/>
<dbReference type="GO" id="GO:0071949">
    <property type="term" value="F:FAD binding"/>
    <property type="evidence" value="ECO:0007669"/>
    <property type="project" value="InterPro"/>
</dbReference>
<dbReference type="InterPro" id="IPR005107">
    <property type="entry name" value="CO_DH_flav_C"/>
</dbReference>
<dbReference type="Gene3D" id="3.30.390.50">
    <property type="entry name" value="CO dehydrogenase flavoprotein, C-terminal domain"/>
    <property type="match status" value="1"/>
</dbReference>
<evidence type="ECO:0000256" key="1">
    <source>
        <dbReference type="ARBA" id="ARBA00022630"/>
    </source>
</evidence>
<sequence length="284" mass="30859">MIAKDFNYYSPDTVADAIALLAEFGGDAKLLAGGHSLLPMMKMRFAEPVNLIDINGLNEIKGIDIDEENIIIGAMTPENDILRDDRLETACPLLFEATKLIADPQVRNRGTIGGDIAHGDPANDQPSIMLALDATLEITGVEGPRLVAAADFFLGTYTTAIQPNELLTRIIIPRAHGSKGWGFQKLKRKTGDYATAASAVTMRMVDGKCDQVRIALTNLGPKSFRPVKAEWILEGHPPTDDRIEAAVQLAMAETDPAADQRGNEEYKTAMAGEMLRRALQQAMN</sequence>
<protein>
    <submittedName>
        <fullName evidence="5">Carbon monoxide dehydrogenase</fullName>
    </submittedName>
</protein>
<dbReference type="InterPro" id="IPR051312">
    <property type="entry name" value="Diverse_Substr_Oxidored"/>
</dbReference>
<dbReference type="Pfam" id="PF00941">
    <property type="entry name" value="FAD_binding_5"/>
    <property type="match status" value="1"/>
</dbReference>
<dbReference type="PANTHER" id="PTHR42659">
    <property type="entry name" value="XANTHINE DEHYDROGENASE SUBUNIT C-RELATED"/>
    <property type="match status" value="1"/>
</dbReference>
<dbReference type="InterPro" id="IPR002346">
    <property type="entry name" value="Mopterin_DH_FAD-bd"/>
</dbReference>